<dbReference type="InterPro" id="IPR042184">
    <property type="entry name" value="YqeY/Aim41_N"/>
</dbReference>
<proteinExistence type="predicted"/>
<name>A0A5N1GNK6_9LACT</name>
<comment type="caution">
    <text evidence="1">The sequence shown here is derived from an EMBL/GenBank/DDBJ whole genome shotgun (WGS) entry which is preliminary data.</text>
</comment>
<dbReference type="InterPro" id="IPR019004">
    <property type="entry name" value="YqeY/Aim41"/>
</dbReference>
<evidence type="ECO:0000313" key="2">
    <source>
        <dbReference type="Proteomes" id="UP000327148"/>
    </source>
</evidence>
<dbReference type="InterPro" id="IPR003789">
    <property type="entry name" value="Asn/Gln_tRNA_amidoTrase-B-like"/>
</dbReference>
<dbReference type="EMBL" id="VYWO01000001">
    <property type="protein sequence ID" value="KAA9301849.1"/>
    <property type="molecule type" value="Genomic_DNA"/>
</dbReference>
<dbReference type="OrthoDB" id="9794041at2"/>
<dbReference type="GO" id="GO:0016884">
    <property type="term" value="F:carbon-nitrogen ligase activity, with glutamine as amido-N-donor"/>
    <property type="evidence" value="ECO:0007669"/>
    <property type="project" value="InterPro"/>
</dbReference>
<dbReference type="Gene3D" id="1.10.10.410">
    <property type="match status" value="1"/>
</dbReference>
<accession>A0A5N1GNK6</accession>
<dbReference type="SUPFAM" id="SSF89095">
    <property type="entry name" value="GatB/YqeY motif"/>
    <property type="match status" value="1"/>
</dbReference>
<organism evidence="1 2">
    <name type="scientific">Aerococcus sanguinicola</name>
    <dbReference type="NCBI Taxonomy" id="119206"/>
    <lineage>
        <taxon>Bacteria</taxon>
        <taxon>Bacillati</taxon>
        <taxon>Bacillota</taxon>
        <taxon>Bacilli</taxon>
        <taxon>Lactobacillales</taxon>
        <taxon>Aerococcaceae</taxon>
        <taxon>Aerococcus</taxon>
    </lineage>
</organism>
<gene>
    <name evidence="1" type="ORF">F6I03_01200</name>
</gene>
<dbReference type="PANTHER" id="PTHR28055:SF1">
    <property type="entry name" value="ALTERED INHERITANCE OF MITOCHONDRIA PROTEIN 41, MITOCHONDRIAL"/>
    <property type="match status" value="1"/>
</dbReference>
<dbReference type="InterPro" id="IPR023168">
    <property type="entry name" value="GatB_Yqey_C_2"/>
</dbReference>
<dbReference type="PANTHER" id="PTHR28055">
    <property type="entry name" value="ALTERED INHERITANCE OF MITOCHONDRIA PROTEIN 41, MITOCHONDRIAL"/>
    <property type="match status" value="1"/>
</dbReference>
<evidence type="ECO:0000313" key="1">
    <source>
        <dbReference type="EMBL" id="KAA9301849.1"/>
    </source>
</evidence>
<dbReference type="AlphaFoldDB" id="A0A5N1GNK6"/>
<dbReference type="Pfam" id="PF09424">
    <property type="entry name" value="YqeY"/>
    <property type="match status" value="1"/>
</dbReference>
<dbReference type="RefSeq" id="WP_070430847.1">
    <property type="nucleotide sequence ID" value="NZ_VYWO01000001.1"/>
</dbReference>
<dbReference type="Proteomes" id="UP000327148">
    <property type="component" value="Unassembled WGS sequence"/>
</dbReference>
<protein>
    <submittedName>
        <fullName evidence="1">GatB/YqeY domain-containing protein</fullName>
    </submittedName>
</protein>
<dbReference type="Gene3D" id="1.10.1510.10">
    <property type="entry name" value="Uncharacterised protein YqeY/AIM41 PF09424, N-terminal domain"/>
    <property type="match status" value="1"/>
</dbReference>
<reference evidence="1 2" key="1">
    <citation type="submission" date="2019-09" db="EMBL/GenBank/DDBJ databases">
        <title>Draft genome sequence assemblies of isolates from the urinary tract.</title>
        <authorList>
            <person name="Mores C.R."/>
            <person name="Putonti C."/>
            <person name="Wolfe A.J."/>
        </authorList>
    </citation>
    <scope>NUCLEOTIDE SEQUENCE [LARGE SCALE GENOMIC DNA]</scope>
    <source>
        <strain evidence="1 2">UMB623</strain>
    </source>
</reference>
<sequence>MALIDALNQDIKQAMKAKDKTALSVLRMLKGSVQNEEIKEGGTLTEDQEMTVLSRELKQRKDSISEFRAAGREDLAEKTEAELDYVEKYLPKQLSRDEIEAVVKDLIQDTNAQSKADFGKVMGQAVARMKGQAAGSEIQQVVKELLK</sequence>
<dbReference type="STRING" id="119206.AWM72_08730"/>